<dbReference type="PANTHER" id="PTHR47331">
    <property type="entry name" value="PHD-TYPE DOMAIN-CONTAINING PROTEIN"/>
    <property type="match status" value="1"/>
</dbReference>
<dbReference type="InterPro" id="IPR040676">
    <property type="entry name" value="DUF5641"/>
</dbReference>
<keyword evidence="2" id="KW-0436">Ligase</keyword>
<protein>
    <submittedName>
        <fullName evidence="2">Histidine--tRNA ligase</fullName>
    </submittedName>
</protein>
<dbReference type="SUPFAM" id="SSF56672">
    <property type="entry name" value="DNA/RNA polymerases"/>
    <property type="match status" value="1"/>
</dbReference>
<evidence type="ECO:0000313" key="2">
    <source>
        <dbReference type="EMBL" id="KAI2661155.1"/>
    </source>
</evidence>
<dbReference type="InterPro" id="IPR043502">
    <property type="entry name" value="DNA/RNA_pol_sf"/>
</dbReference>
<proteinExistence type="predicted"/>
<dbReference type="PANTHER" id="PTHR47331:SF6">
    <property type="entry name" value="DOUBLECORTIN DOMAIN-CONTAINING PROTEIN"/>
    <property type="match status" value="1"/>
</dbReference>
<dbReference type="SUPFAM" id="SSF53098">
    <property type="entry name" value="Ribonuclease H-like"/>
    <property type="match status" value="1"/>
</dbReference>
<dbReference type="Gene3D" id="3.30.420.10">
    <property type="entry name" value="Ribonuclease H-like superfamily/Ribonuclease H"/>
    <property type="match status" value="1"/>
</dbReference>
<evidence type="ECO:0000313" key="3">
    <source>
        <dbReference type="Proteomes" id="UP000830375"/>
    </source>
</evidence>
<keyword evidence="3" id="KW-1185">Reference proteome</keyword>
<gene>
    <name evidence="2" type="ORF">H4Q32_030203</name>
</gene>
<dbReference type="GO" id="GO:0016874">
    <property type="term" value="F:ligase activity"/>
    <property type="evidence" value="ECO:0007669"/>
    <property type="project" value="UniProtKB-KW"/>
</dbReference>
<dbReference type="InterPro" id="IPR012337">
    <property type="entry name" value="RNaseH-like_sf"/>
</dbReference>
<accession>A0ABQ8MEV6</accession>
<sequence length="736" mass="83445">MADIQQMFYGFLVKEDHRNYLRFLWYCDGNLSKEVVDYRMRVHVFGNSPSPSVAIYSLWLAAKRGEQEYGTDTSHFVNRHFYVDDGLVSFPTEAEAIDLLKRTQESLSKSNIKLHKIASNSVKVMQAFLPEDLASGLQDLNFGNESWPAQRSLGFLFDPLGFVAPVTIRGRALVRELTKEVHDWDAVLPEEKKTYALSWAIGAVAYLRALTDEGKVKVGFVLGKAKLSPRPEPSVPRLELCGAVLAVEMAEHILDELDHKPNARIRQSTSPNQWSYVPTVQNPADLATRSVITSQLNDTIWFTGPSFLYQQPQEQQCEFFEMVNPETDAEHALTHQVPSVHPTHAKDGISAAKYDTPEEQTAAKRLILLHAQKELYPEEYTALQRNGKVSHSSALWNLDPYIDDGLLRVGGRLKHASIESEVKNPIIIPKQSHVAKLLVSYHHSKVHHQGRQFTEGAIRQAGLWIVGGKRLINSILHRCVACRRLRGKQEVQKMADLPPERLSTSPPFTYVGLDVFGPWTVVTRRTRGGVAENKRFFAVRGPAKQLRSDRGTNFIGASQELGMQPAKENQTSLLKYLHDNGCMWEFNPPHASHMGGAWERMIGVTRRILDGMLLQKKHAHLTHEALANEFWSRWRKEYISTLQPRRKWHETHRNLHPGDVVLLKQVQSPRNDWPLGLITSVFPGNDGRVRKVEGPKTPSNPRGLKPGRPTLFLEIDFPAELSTPLLKVHETLDYFF</sequence>
<dbReference type="Pfam" id="PF18701">
    <property type="entry name" value="DUF5641"/>
    <property type="match status" value="1"/>
</dbReference>
<dbReference type="Pfam" id="PF05380">
    <property type="entry name" value="Peptidase_A17"/>
    <property type="match status" value="2"/>
</dbReference>
<dbReference type="Proteomes" id="UP000830375">
    <property type="component" value="Unassembled WGS sequence"/>
</dbReference>
<feature type="domain" description="DUF5641" evidence="1">
    <location>
        <begin position="624"/>
        <end position="693"/>
    </location>
</feature>
<organism evidence="2 3">
    <name type="scientific">Labeo rohita</name>
    <name type="common">Indian major carp</name>
    <name type="synonym">Cyprinus rohita</name>
    <dbReference type="NCBI Taxonomy" id="84645"/>
    <lineage>
        <taxon>Eukaryota</taxon>
        <taxon>Metazoa</taxon>
        <taxon>Chordata</taxon>
        <taxon>Craniata</taxon>
        <taxon>Vertebrata</taxon>
        <taxon>Euteleostomi</taxon>
        <taxon>Actinopterygii</taxon>
        <taxon>Neopterygii</taxon>
        <taxon>Teleostei</taxon>
        <taxon>Ostariophysi</taxon>
        <taxon>Cypriniformes</taxon>
        <taxon>Cyprinidae</taxon>
        <taxon>Labeoninae</taxon>
        <taxon>Labeonini</taxon>
        <taxon>Labeo</taxon>
    </lineage>
</organism>
<name>A0ABQ8MEV6_LABRO</name>
<evidence type="ECO:0000259" key="1">
    <source>
        <dbReference type="Pfam" id="PF18701"/>
    </source>
</evidence>
<dbReference type="EMBL" id="JACTAM010000009">
    <property type="protein sequence ID" value="KAI2661155.1"/>
    <property type="molecule type" value="Genomic_DNA"/>
</dbReference>
<reference evidence="2 3" key="1">
    <citation type="submission" date="2022-01" db="EMBL/GenBank/DDBJ databases">
        <title>A high-quality chromosome-level genome assembly of rohu carp, Labeo rohita.</title>
        <authorList>
            <person name="Arick M.A. II"/>
            <person name="Hsu C.-Y."/>
            <person name="Magbanua Z."/>
            <person name="Pechanova O."/>
            <person name="Grover C."/>
            <person name="Miller E."/>
            <person name="Thrash A."/>
            <person name="Ezzel L."/>
            <person name="Alam S."/>
            <person name="Benzie J."/>
            <person name="Hamilton M."/>
            <person name="Karsi A."/>
            <person name="Lawrence M.L."/>
            <person name="Peterson D.G."/>
        </authorList>
    </citation>
    <scope>NUCLEOTIDE SEQUENCE [LARGE SCALE GENOMIC DNA]</scope>
    <source>
        <strain evidence="3">BAU-BD-2019</strain>
        <tissue evidence="2">Blood</tissue>
    </source>
</reference>
<comment type="caution">
    <text evidence="2">The sequence shown here is derived from an EMBL/GenBank/DDBJ whole genome shotgun (WGS) entry which is preliminary data.</text>
</comment>
<dbReference type="InterPro" id="IPR036397">
    <property type="entry name" value="RNaseH_sf"/>
</dbReference>
<dbReference type="InterPro" id="IPR008042">
    <property type="entry name" value="Retrotrans_Pao"/>
</dbReference>